<keyword evidence="3" id="KW-0808">Transferase</keyword>
<dbReference type="Proteomes" id="UP001500928">
    <property type="component" value="Unassembled WGS sequence"/>
</dbReference>
<organism evidence="3 4">
    <name type="scientific">Actinomycetospora chlora</name>
    <dbReference type="NCBI Taxonomy" id="663608"/>
    <lineage>
        <taxon>Bacteria</taxon>
        <taxon>Bacillati</taxon>
        <taxon>Actinomycetota</taxon>
        <taxon>Actinomycetes</taxon>
        <taxon>Pseudonocardiales</taxon>
        <taxon>Pseudonocardiaceae</taxon>
        <taxon>Actinomycetospora</taxon>
    </lineage>
</organism>
<comment type="caution">
    <text evidence="3">The sequence shown here is derived from an EMBL/GenBank/DDBJ whole genome shotgun (WGS) entry which is preliminary data.</text>
</comment>
<reference evidence="4" key="1">
    <citation type="journal article" date="2019" name="Int. J. Syst. Evol. Microbiol.">
        <title>The Global Catalogue of Microorganisms (GCM) 10K type strain sequencing project: providing services to taxonomists for standard genome sequencing and annotation.</title>
        <authorList>
            <consortium name="The Broad Institute Genomics Platform"/>
            <consortium name="The Broad Institute Genome Sequencing Center for Infectious Disease"/>
            <person name="Wu L."/>
            <person name="Ma J."/>
        </authorList>
    </citation>
    <scope>NUCLEOTIDE SEQUENCE [LARGE SCALE GENOMIC DNA]</scope>
    <source>
        <strain evidence="4">JCM 17979</strain>
    </source>
</reference>
<evidence type="ECO:0000256" key="1">
    <source>
        <dbReference type="ARBA" id="ARBA00001933"/>
    </source>
</evidence>
<comment type="cofactor">
    <cofactor evidence="1">
        <name>pyridoxal 5'-phosphate</name>
        <dbReference type="ChEBI" id="CHEBI:597326"/>
    </cofactor>
</comment>
<evidence type="ECO:0000256" key="2">
    <source>
        <dbReference type="RuleBase" id="RU004508"/>
    </source>
</evidence>
<sequence>MTATVTGPAVPLFDLALRDADTAAVAEVLRSGWLTIGPRVEAFEGAFAEHLGVRHAVTVSSCTAALHLAYLAAGVGPGDEVIVPSITFVATANAVLYCGGTPVFADIRGRHDPGIDPEHVAALIGPRTKAVCAVHFAGYPAGVDELRALCDRHGLALIEDVAHAPFATLHGRALGSFGLAGAFSFFSNKILSCGEGGLLATDDDAVAVLAQRLRSQGMTSGSWSRHRRDNDSYDAVGLGFNHRLDDCRAALLHSRLDGLADDIAARRDLVRRYRRLLAGVDGIGLPFTDADVDTSSCYVMPITVDDPERQGPLRRHLRDRHGVQTSLFYPPIHRFTAYEERFGVQSRPRSEDWARAELTIPLYGHLTHDQQDRVVEGIATGLAS</sequence>
<dbReference type="InterPro" id="IPR015422">
    <property type="entry name" value="PyrdxlP-dep_Trfase_small"/>
</dbReference>
<protein>
    <submittedName>
        <fullName evidence="3">DegT/DnrJ/EryC1/StrS aminotransferase family protein</fullName>
    </submittedName>
</protein>
<dbReference type="PANTHER" id="PTHR30244:SF34">
    <property type="entry name" value="DTDP-4-AMINO-4,6-DIDEOXYGALACTOSE TRANSAMINASE"/>
    <property type="match status" value="1"/>
</dbReference>
<dbReference type="PIRSF" id="PIRSF000390">
    <property type="entry name" value="PLP_StrS"/>
    <property type="match status" value="1"/>
</dbReference>
<evidence type="ECO:0000313" key="4">
    <source>
        <dbReference type="Proteomes" id="UP001500928"/>
    </source>
</evidence>
<gene>
    <name evidence="3" type="ORF">GCM10023200_02040</name>
</gene>
<keyword evidence="3" id="KW-0032">Aminotransferase</keyword>
<name>A0ABP9A3E1_9PSEU</name>
<dbReference type="InterPro" id="IPR015421">
    <property type="entry name" value="PyrdxlP-dep_Trfase_major"/>
</dbReference>
<dbReference type="InterPro" id="IPR015424">
    <property type="entry name" value="PyrdxlP-dep_Trfase"/>
</dbReference>
<dbReference type="EMBL" id="BAABHO010000001">
    <property type="protein sequence ID" value="GAA4773220.1"/>
    <property type="molecule type" value="Genomic_DNA"/>
</dbReference>
<dbReference type="Gene3D" id="3.90.1150.10">
    <property type="entry name" value="Aspartate Aminotransferase, domain 1"/>
    <property type="match status" value="1"/>
</dbReference>
<proteinExistence type="inferred from homology"/>
<accession>A0ABP9A3E1</accession>
<dbReference type="Gene3D" id="3.40.640.10">
    <property type="entry name" value="Type I PLP-dependent aspartate aminotransferase-like (Major domain)"/>
    <property type="match status" value="1"/>
</dbReference>
<dbReference type="PANTHER" id="PTHR30244">
    <property type="entry name" value="TRANSAMINASE"/>
    <property type="match status" value="1"/>
</dbReference>
<comment type="similarity">
    <text evidence="2">Belongs to the DegT/DnrJ/EryC1 family.</text>
</comment>
<keyword evidence="2" id="KW-0663">Pyridoxal phosphate</keyword>
<keyword evidence="4" id="KW-1185">Reference proteome</keyword>
<dbReference type="SUPFAM" id="SSF53383">
    <property type="entry name" value="PLP-dependent transferases"/>
    <property type="match status" value="1"/>
</dbReference>
<evidence type="ECO:0000313" key="3">
    <source>
        <dbReference type="EMBL" id="GAA4773220.1"/>
    </source>
</evidence>
<dbReference type="GO" id="GO:0008483">
    <property type="term" value="F:transaminase activity"/>
    <property type="evidence" value="ECO:0007669"/>
    <property type="project" value="UniProtKB-KW"/>
</dbReference>
<dbReference type="CDD" id="cd00616">
    <property type="entry name" value="AHBA_syn"/>
    <property type="match status" value="1"/>
</dbReference>
<dbReference type="RefSeq" id="WP_345410404.1">
    <property type="nucleotide sequence ID" value="NZ_BAABHO010000001.1"/>
</dbReference>
<dbReference type="Pfam" id="PF01041">
    <property type="entry name" value="DegT_DnrJ_EryC1"/>
    <property type="match status" value="1"/>
</dbReference>
<dbReference type="InterPro" id="IPR000653">
    <property type="entry name" value="DegT/StrS_aminotransferase"/>
</dbReference>